<dbReference type="Pfam" id="PF12775">
    <property type="entry name" value="AAA_7"/>
    <property type="match status" value="1"/>
</dbReference>
<dbReference type="GO" id="GO:0005524">
    <property type="term" value="F:ATP binding"/>
    <property type="evidence" value="ECO:0007669"/>
    <property type="project" value="InterPro"/>
</dbReference>
<dbReference type="EMBL" id="SNRW01019333">
    <property type="protein sequence ID" value="KAA6366485.1"/>
    <property type="molecule type" value="Genomic_DNA"/>
</dbReference>
<dbReference type="Pfam" id="PF12774">
    <property type="entry name" value="AAA_6"/>
    <property type="match status" value="1"/>
</dbReference>
<dbReference type="PANTHER" id="PTHR45703:SF36">
    <property type="entry name" value="DYNEIN HEAVY CHAIN, CYTOPLASMIC"/>
    <property type="match status" value="1"/>
</dbReference>
<dbReference type="GO" id="GO:0045505">
    <property type="term" value="F:dynein intermediate chain binding"/>
    <property type="evidence" value="ECO:0007669"/>
    <property type="project" value="InterPro"/>
</dbReference>
<comment type="caution">
    <text evidence="2">The sequence shown here is derived from an EMBL/GenBank/DDBJ whole genome shotgun (WGS) entry which is preliminary data.</text>
</comment>
<dbReference type="InterPro" id="IPR043157">
    <property type="entry name" value="Dynein_AAA1S"/>
</dbReference>
<evidence type="ECO:0000313" key="2">
    <source>
        <dbReference type="EMBL" id="KAA6366485.1"/>
    </source>
</evidence>
<reference evidence="2 3" key="1">
    <citation type="submission" date="2019-03" db="EMBL/GenBank/DDBJ databases">
        <title>Single cell metagenomics reveals metabolic interactions within the superorganism composed of flagellate Streblomastix strix and complex community of Bacteroidetes bacteria on its surface.</title>
        <authorList>
            <person name="Treitli S.C."/>
            <person name="Kolisko M."/>
            <person name="Husnik F."/>
            <person name="Keeling P."/>
            <person name="Hampl V."/>
        </authorList>
    </citation>
    <scope>NUCLEOTIDE SEQUENCE [LARGE SCALE GENOMIC DNA]</scope>
    <source>
        <strain evidence="2">ST1C</strain>
    </source>
</reference>
<dbReference type="GO" id="GO:0030286">
    <property type="term" value="C:dynein complex"/>
    <property type="evidence" value="ECO:0007669"/>
    <property type="project" value="InterPro"/>
</dbReference>
<dbReference type="Proteomes" id="UP000324800">
    <property type="component" value="Unassembled WGS sequence"/>
</dbReference>
<dbReference type="SUPFAM" id="SSF52540">
    <property type="entry name" value="P-loop containing nucleoside triphosphate hydrolases"/>
    <property type="match status" value="3"/>
</dbReference>
<organism evidence="2 3">
    <name type="scientific">Streblomastix strix</name>
    <dbReference type="NCBI Taxonomy" id="222440"/>
    <lineage>
        <taxon>Eukaryota</taxon>
        <taxon>Metamonada</taxon>
        <taxon>Preaxostyla</taxon>
        <taxon>Oxymonadida</taxon>
        <taxon>Streblomastigidae</taxon>
        <taxon>Streblomastix</taxon>
    </lineage>
</organism>
<proteinExistence type="predicted"/>
<dbReference type="Gene3D" id="1.10.8.710">
    <property type="match status" value="1"/>
</dbReference>
<dbReference type="InterPro" id="IPR027417">
    <property type="entry name" value="P-loop_NTPase"/>
</dbReference>
<dbReference type="InterPro" id="IPR035699">
    <property type="entry name" value="AAA_6"/>
</dbReference>
<name>A0A5J4U9X9_9EUKA</name>
<evidence type="ECO:0000259" key="1">
    <source>
        <dbReference type="Pfam" id="PF12774"/>
    </source>
</evidence>
<dbReference type="PANTHER" id="PTHR45703">
    <property type="entry name" value="DYNEIN HEAVY CHAIN"/>
    <property type="match status" value="1"/>
</dbReference>
<dbReference type="GO" id="GO:0007018">
    <property type="term" value="P:microtubule-based movement"/>
    <property type="evidence" value="ECO:0007669"/>
    <property type="project" value="InterPro"/>
</dbReference>
<sequence length="637" mass="71770">MRAVKSVLVMAGALKRKYDTLSEDTVHIRALRDTNTPKFLSDDGPLFMDIIRDLFPGINIPPVEHAILQQSLTSVLKIQGMQPAQQFILKCLQVYETMEVRWGLMLVGETGTGKTTCLRTLCNALTEIHESAMAQALDEEEIELQSTQDADKLSLTPSSQRLNATVSQNKTIKDNLLRESFGLAKTTTLNPKAVTMGELYGEFNEITRELHDGLVPYYVKEMVERQKEQANKVSSGIGLYSNVSPHIAQKHKLNVPTREIMAFDGQVDAIWIETMNSVLDDNKILCLSNGDRIKLSNNMTMLFELQDLRVALPVTVSRCGMIYLEKTHLGWEQIAASWKDIFVSTFPHLEKFSGSVIQYLITPTIQYMRGNKDQKNAGGSKGSGNNKDSFTEFIPNTTTGIVASLLELFTSLADSYASDDFIKEDPYRKLMISVSFPRDIKSVFDVVINDQNGQWERQQVRVPIYKYNPQQPYEEILVQTEDTVATTTMLEMLNKAKANILVTGTTGTGKTIVVNDFLHIPTVQNISLFFQIKISVQSSAKGIQEVLEGRLTHRRSNLIGPSVGKQGIVFIDDMNTPTPEIYFAQPPIELIRQSVAQFGVYDRMKLIFIRLTDTVFVTYLQQRVDLQEVEDMKLFGY</sequence>
<dbReference type="Gene3D" id="3.40.50.300">
    <property type="entry name" value="P-loop containing nucleotide triphosphate hydrolases"/>
    <property type="match status" value="2"/>
</dbReference>
<feature type="domain" description="Dynein heavy chain hydrolytic ATP-binding dynein motor region" evidence="1">
    <location>
        <begin position="1"/>
        <end position="115"/>
    </location>
</feature>
<dbReference type="InterPro" id="IPR026983">
    <property type="entry name" value="DHC"/>
</dbReference>
<dbReference type="GO" id="GO:0051959">
    <property type="term" value="F:dynein light intermediate chain binding"/>
    <property type="evidence" value="ECO:0007669"/>
    <property type="project" value="InterPro"/>
</dbReference>
<accession>A0A5J4U9X9</accession>
<dbReference type="AlphaFoldDB" id="A0A5J4U9X9"/>
<gene>
    <name evidence="2" type="ORF">EZS28_037987</name>
</gene>
<protein>
    <submittedName>
        <fullName evidence="2">Putative dynein heavy chain</fullName>
    </submittedName>
</protein>
<evidence type="ECO:0000313" key="3">
    <source>
        <dbReference type="Proteomes" id="UP000324800"/>
    </source>
</evidence>